<dbReference type="Pfam" id="PF00386">
    <property type="entry name" value="C1q"/>
    <property type="match status" value="1"/>
</dbReference>
<dbReference type="Proteomes" id="UP001165740">
    <property type="component" value="Chromosome 14"/>
</dbReference>
<keyword evidence="4" id="KW-0175">Coiled coil</keyword>
<dbReference type="InterPro" id="IPR050822">
    <property type="entry name" value="Cerebellin_Synaptic_Org"/>
</dbReference>
<feature type="coiled-coil region" evidence="4">
    <location>
        <begin position="1"/>
        <end position="35"/>
    </location>
</feature>
<gene>
    <name evidence="7 8" type="primary">LOC106073216</name>
</gene>
<dbReference type="RefSeq" id="XP_055866256.1">
    <property type="nucleotide sequence ID" value="XM_056010281.1"/>
</dbReference>
<dbReference type="RefSeq" id="XP_055866255.1">
    <property type="nucleotide sequence ID" value="XM_056010280.1"/>
</dbReference>
<dbReference type="OrthoDB" id="6154955at2759"/>
<dbReference type="Gene3D" id="2.60.120.40">
    <property type="match status" value="1"/>
</dbReference>
<dbReference type="InterPro" id="IPR008983">
    <property type="entry name" value="Tumour_necrosis_fac-like_dom"/>
</dbReference>
<dbReference type="SUPFAM" id="SSF49842">
    <property type="entry name" value="TNF-like"/>
    <property type="match status" value="1"/>
</dbReference>
<evidence type="ECO:0000313" key="6">
    <source>
        <dbReference type="Proteomes" id="UP001165740"/>
    </source>
</evidence>
<dbReference type="PANTHER" id="PTHR22923:SF116">
    <property type="entry name" value="C1Q DOMAIN-CONTAINING PROTEIN"/>
    <property type="match status" value="1"/>
</dbReference>
<keyword evidence="3" id="KW-0732">Signal</keyword>
<name>A0A9W2YTY4_BIOGL</name>
<dbReference type="PROSITE" id="PS50871">
    <property type="entry name" value="C1Q"/>
    <property type="match status" value="1"/>
</dbReference>
<feature type="coiled-coil region" evidence="4">
    <location>
        <begin position="218"/>
        <end position="373"/>
    </location>
</feature>
<keyword evidence="2" id="KW-0964">Secreted</keyword>
<feature type="domain" description="C1q" evidence="5">
    <location>
        <begin position="373"/>
        <end position="512"/>
    </location>
</feature>
<dbReference type="InterPro" id="IPR001073">
    <property type="entry name" value="C1q_dom"/>
</dbReference>
<evidence type="ECO:0000256" key="1">
    <source>
        <dbReference type="ARBA" id="ARBA00004613"/>
    </source>
</evidence>
<evidence type="ECO:0000256" key="4">
    <source>
        <dbReference type="SAM" id="Coils"/>
    </source>
</evidence>
<evidence type="ECO:0000313" key="8">
    <source>
        <dbReference type="RefSeq" id="XP_055866256.1"/>
    </source>
</evidence>
<evidence type="ECO:0000313" key="7">
    <source>
        <dbReference type="RefSeq" id="XP_055866255.1"/>
    </source>
</evidence>
<evidence type="ECO:0000256" key="3">
    <source>
        <dbReference type="ARBA" id="ARBA00022729"/>
    </source>
</evidence>
<dbReference type="GeneID" id="106073216"/>
<comment type="subcellular location">
    <subcellularLocation>
        <location evidence="1">Secreted</location>
    </subcellularLocation>
</comment>
<protein>
    <submittedName>
        <fullName evidence="7 8">Myosin heavy chain, skeletal muscle-like isoform X1</fullName>
    </submittedName>
</protein>
<evidence type="ECO:0000256" key="2">
    <source>
        <dbReference type="ARBA" id="ARBA00022525"/>
    </source>
</evidence>
<dbReference type="AlphaFoldDB" id="A0A9W2YTY4"/>
<dbReference type="PANTHER" id="PTHR22923">
    <property type="entry name" value="CEREBELLIN-RELATED"/>
    <property type="match status" value="1"/>
</dbReference>
<sequence length="512" mass="58874">MSATKNQVSLVELKLKVLEDERKQLHDDLDTYVNEVICMGKQFVETEGNEGANFKDISQAIERALMYVMEKRMDYGCSSVTTEMYNTSSFSPQSALDSTVIASGFNADKVLTSIKYYMDNIESQVRSSSSKIDVLTALIPQIMNEIGGLKSKLEAMEEWKVQLEHLDSRILTIETDDSINKTKVKLEVIETHLPELDSQLVTLREELGHIKYETVINFKNLEQKHQTLDVKLMVTENQVNELSKAMVTNEDNLNVVKKCLQEKSKESDKIMERLQKNEREIEKEKKETEERCERDSVIMTDVENRLRRHEEKWNDREMKNVRKMEDKLQRMDAERKKDVYFMGENLEKLLSKLDDMKTNVNNMSTKVDIVEKRQKRPVGFSAKLSLSFTTPTKKTVMRDFTDIVTNRGDHFQPLTGEFTAPIEGLYVVALMHRQWQDGEIWLVVLHASLFGGSGSKEKAVCETRTDISRTSSNSVSVIWMNAGDKLWVNVRNVKGTDIWIDAPSSFSCFLIG</sequence>
<dbReference type="SMART" id="SM00110">
    <property type="entry name" value="C1Q"/>
    <property type="match status" value="1"/>
</dbReference>
<keyword evidence="6" id="KW-1185">Reference proteome</keyword>
<reference evidence="7 8" key="1">
    <citation type="submission" date="2025-04" db="UniProtKB">
        <authorList>
            <consortium name="RefSeq"/>
        </authorList>
    </citation>
    <scope>IDENTIFICATION</scope>
</reference>
<organism evidence="6 8">
    <name type="scientific">Biomphalaria glabrata</name>
    <name type="common">Bloodfluke planorb</name>
    <name type="synonym">Freshwater snail</name>
    <dbReference type="NCBI Taxonomy" id="6526"/>
    <lineage>
        <taxon>Eukaryota</taxon>
        <taxon>Metazoa</taxon>
        <taxon>Spiralia</taxon>
        <taxon>Lophotrochozoa</taxon>
        <taxon>Mollusca</taxon>
        <taxon>Gastropoda</taxon>
        <taxon>Heterobranchia</taxon>
        <taxon>Euthyneura</taxon>
        <taxon>Panpulmonata</taxon>
        <taxon>Hygrophila</taxon>
        <taxon>Lymnaeoidea</taxon>
        <taxon>Planorbidae</taxon>
        <taxon>Biomphalaria</taxon>
    </lineage>
</organism>
<accession>A0A9W2YTY4</accession>
<evidence type="ECO:0000259" key="5">
    <source>
        <dbReference type="PROSITE" id="PS50871"/>
    </source>
</evidence>
<proteinExistence type="predicted"/>
<dbReference type="GO" id="GO:0005576">
    <property type="term" value="C:extracellular region"/>
    <property type="evidence" value="ECO:0007669"/>
    <property type="project" value="UniProtKB-SubCell"/>
</dbReference>
<dbReference type="OMA" id="DFHNTTR"/>